<sequence length="370" mass="39531">MDDFYERALSSLTRRIVPSNDDGGDGARSDNSTAATAGLVVFPAPAIPIIDDVLGALESHAISLVEDDVPKIDRAVRNYLALVAARSSVASDVDVLSASRVTTTITPTTTTTTTFLTAPEDASDGGLTSSRAARNAASDVNLRSLLCARALLLAINSTIIPLTPDDDDDDDGESEATTRVQSSREGAATRILWNRLVIQSSSKFTSDSPSGRINKPSNSLGRRSLIVAYPYIRERLRRGHDRGRRTDVDADVDGGIESGAMSSTSLSGGATTVGSTPRSARRQAVVRALSDDVLPPAIPPIGIDHDQWESFYAEFGRLLFRDGDDDDDDDDDGVREGHVRRGERRPTDQGRRLMFEEGGSGATSVGQLSK</sequence>
<feature type="compositionally biased region" description="Acidic residues" evidence="1">
    <location>
        <begin position="164"/>
        <end position="174"/>
    </location>
</feature>
<accession>A0ABD3SGL5</accession>
<protein>
    <submittedName>
        <fullName evidence="2">Uncharacterized protein</fullName>
    </submittedName>
</protein>
<organism evidence="2 3">
    <name type="scientific">Cyclostephanos tholiformis</name>
    <dbReference type="NCBI Taxonomy" id="382380"/>
    <lineage>
        <taxon>Eukaryota</taxon>
        <taxon>Sar</taxon>
        <taxon>Stramenopiles</taxon>
        <taxon>Ochrophyta</taxon>
        <taxon>Bacillariophyta</taxon>
        <taxon>Coscinodiscophyceae</taxon>
        <taxon>Thalassiosirophycidae</taxon>
        <taxon>Stephanodiscales</taxon>
        <taxon>Stephanodiscaceae</taxon>
        <taxon>Cyclostephanos</taxon>
    </lineage>
</organism>
<evidence type="ECO:0000256" key="1">
    <source>
        <dbReference type="SAM" id="MobiDB-lite"/>
    </source>
</evidence>
<evidence type="ECO:0000313" key="3">
    <source>
        <dbReference type="Proteomes" id="UP001530377"/>
    </source>
</evidence>
<feature type="region of interest" description="Disordered" evidence="1">
    <location>
        <begin position="322"/>
        <end position="370"/>
    </location>
</feature>
<feature type="region of interest" description="Disordered" evidence="1">
    <location>
        <begin position="242"/>
        <end position="279"/>
    </location>
</feature>
<proteinExistence type="predicted"/>
<comment type="caution">
    <text evidence="2">The sequence shown here is derived from an EMBL/GenBank/DDBJ whole genome shotgun (WGS) entry which is preliminary data.</text>
</comment>
<dbReference type="Proteomes" id="UP001530377">
    <property type="component" value="Unassembled WGS sequence"/>
</dbReference>
<feature type="non-terminal residue" evidence="2">
    <location>
        <position position="370"/>
    </location>
</feature>
<reference evidence="2 3" key="1">
    <citation type="submission" date="2024-10" db="EMBL/GenBank/DDBJ databases">
        <title>Updated reference genomes for cyclostephanoid diatoms.</title>
        <authorList>
            <person name="Roberts W.R."/>
            <person name="Alverson A.J."/>
        </authorList>
    </citation>
    <scope>NUCLEOTIDE SEQUENCE [LARGE SCALE GENOMIC DNA]</scope>
    <source>
        <strain evidence="2 3">AJA228-03</strain>
    </source>
</reference>
<gene>
    <name evidence="2" type="ORF">ACHAXA_007290</name>
</gene>
<feature type="region of interest" description="Disordered" evidence="1">
    <location>
        <begin position="163"/>
        <end position="184"/>
    </location>
</feature>
<feature type="compositionally biased region" description="Basic and acidic residues" evidence="1">
    <location>
        <begin position="334"/>
        <end position="355"/>
    </location>
</feature>
<feature type="compositionally biased region" description="Polar residues" evidence="1">
    <location>
        <begin position="175"/>
        <end position="184"/>
    </location>
</feature>
<dbReference type="EMBL" id="JALLPB020000031">
    <property type="protein sequence ID" value="KAL3823719.1"/>
    <property type="molecule type" value="Genomic_DNA"/>
</dbReference>
<dbReference type="AlphaFoldDB" id="A0ABD3SGL5"/>
<name>A0ABD3SGL5_9STRA</name>
<evidence type="ECO:0000313" key="2">
    <source>
        <dbReference type="EMBL" id="KAL3823719.1"/>
    </source>
</evidence>
<feature type="compositionally biased region" description="Acidic residues" evidence="1">
    <location>
        <begin position="323"/>
        <end position="333"/>
    </location>
</feature>
<feature type="compositionally biased region" description="Polar residues" evidence="1">
    <location>
        <begin position="260"/>
        <end position="278"/>
    </location>
</feature>
<keyword evidence="3" id="KW-1185">Reference proteome</keyword>